<dbReference type="InterPro" id="IPR002197">
    <property type="entry name" value="HTH_Fis"/>
</dbReference>
<dbReference type="Gene3D" id="3.40.50.300">
    <property type="entry name" value="P-loop containing nucleotide triphosphate hydrolases"/>
    <property type="match status" value="1"/>
</dbReference>
<evidence type="ECO:0000256" key="5">
    <source>
        <dbReference type="ARBA" id="ARBA00022840"/>
    </source>
</evidence>
<dbReference type="NCBIfam" id="TIGR01817">
    <property type="entry name" value="nifA"/>
    <property type="match status" value="1"/>
</dbReference>
<evidence type="ECO:0000256" key="6">
    <source>
        <dbReference type="ARBA" id="ARBA00023012"/>
    </source>
</evidence>
<dbReference type="InterPro" id="IPR009057">
    <property type="entry name" value="Homeodomain-like_sf"/>
</dbReference>
<dbReference type="InterPro" id="IPR025662">
    <property type="entry name" value="Sigma_54_int_dom_ATP-bd_1"/>
</dbReference>
<feature type="domain" description="Sigma-54 factor interaction" evidence="13">
    <location>
        <begin position="196"/>
        <end position="424"/>
    </location>
</feature>
<evidence type="ECO:0000259" key="13">
    <source>
        <dbReference type="PROSITE" id="PS50045"/>
    </source>
</evidence>
<evidence type="ECO:0000256" key="2">
    <source>
        <dbReference type="ARBA" id="ARBA00011135"/>
    </source>
</evidence>
<evidence type="ECO:0000256" key="10">
    <source>
        <dbReference type="ARBA" id="ARBA00023163"/>
    </source>
</evidence>
<dbReference type="PROSITE" id="PS00688">
    <property type="entry name" value="SIGMA54_INTERACT_3"/>
    <property type="match status" value="1"/>
</dbReference>
<name>A0ABX7PTP2_9BACT</name>
<dbReference type="InterPro" id="IPR003593">
    <property type="entry name" value="AAA+_ATPase"/>
</dbReference>
<evidence type="ECO:0000256" key="4">
    <source>
        <dbReference type="ARBA" id="ARBA00022741"/>
    </source>
</evidence>
<dbReference type="Pfam" id="PF02954">
    <property type="entry name" value="HTH_8"/>
    <property type="match status" value="1"/>
</dbReference>
<evidence type="ECO:0000256" key="3">
    <source>
        <dbReference type="ARBA" id="ARBA00015308"/>
    </source>
</evidence>
<evidence type="ECO:0000256" key="9">
    <source>
        <dbReference type="ARBA" id="ARBA00023159"/>
    </source>
</evidence>
<evidence type="ECO:0000256" key="7">
    <source>
        <dbReference type="ARBA" id="ARBA00023015"/>
    </source>
</evidence>
<keyword evidence="8 12" id="KW-0238">DNA-binding</keyword>
<keyword evidence="11 12" id="KW-0535">Nitrogen fixation</keyword>
<gene>
    <name evidence="14" type="primary">nifA</name>
    <name evidence="14" type="ORF">EM20IM_07525</name>
</gene>
<dbReference type="PROSITE" id="PS00676">
    <property type="entry name" value="SIGMA54_INTERACT_2"/>
    <property type="match status" value="1"/>
</dbReference>
<organism evidence="14 15">
    <name type="scientific">Candidatus Methylacidiphilum infernorum</name>
    <dbReference type="NCBI Taxonomy" id="511746"/>
    <lineage>
        <taxon>Bacteria</taxon>
        <taxon>Pseudomonadati</taxon>
        <taxon>Verrucomicrobiota</taxon>
        <taxon>Methylacidiphilae</taxon>
        <taxon>Methylacidiphilales</taxon>
        <taxon>Methylacidiphilaceae</taxon>
        <taxon>Methylacidiphilum (ex Ratnadevi et al. 2023)</taxon>
    </lineage>
</organism>
<keyword evidence="7 12" id="KW-0805">Transcription regulation</keyword>
<dbReference type="InterPro" id="IPR002078">
    <property type="entry name" value="Sigma_54_int"/>
</dbReference>
<dbReference type="PANTHER" id="PTHR32071:SF117">
    <property type="entry name" value="PTS-DEPENDENT DIHYDROXYACETONE KINASE OPERON REGULATORY PROTEIN-RELATED"/>
    <property type="match status" value="1"/>
</dbReference>
<evidence type="ECO:0000313" key="14">
    <source>
        <dbReference type="EMBL" id="QSR86344.1"/>
    </source>
</evidence>
<dbReference type="InterPro" id="IPR025943">
    <property type="entry name" value="Sigma_54_int_dom_ATP-bd_2"/>
</dbReference>
<evidence type="ECO:0000256" key="11">
    <source>
        <dbReference type="ARBA" id="ARBA00023231"/>
    </source>
</evidence>
<keyword evidence="6 12" id="KW-0902">Two-component regulatory system</keyword>
<sequence>MKKNGEFVAIYEISKILTSSQSLLFQSFRESLKILNIHLKLQKSLIFIRKGQDPILLAGCGNDQADNHFSFYYFFIEQVLKNGFPIVVPDIHKEPCFSSDISHEEDGTEEPISLFCLPIRYERECIGVLVCEKKRESALEPLSETTLTLSLATNLFGQKIKLSLDNFKPIPFSQNLELPPPPRKNGDIQLKNNSGVIGQSKQMQAVMDLVYHVAPSRTTVLLRGESGTGKEVIARTIHYLSPRKEGPFIKVNCSALPETILESELFGHEKGAFTGALFERKGRFELAHGGTLFLDEIGDISPAVQVKLLRVLQEREFERVGGNKTIRVDVRVITATNKNLEEAVLKGEFRADLYFRINVVSIFLPPLRERKEDIPLLADHILNKIGKELNRKLRITPEALKLLINCHWPGNVRELENCLERAATNSRNNWIDEIDVACRRNQCSSPMLWKKELQVIPTPVVSSAEAKSREETPRSSFFSPLISDDPKEKIIQAMEKCGWVQAKAARLLNITPRQLGYALKKYGIEIKKF</sequence>
<dbReference type="SMART" id="SM00382">
    <property type="entry name" value="AAA"/>
    <property type="match status" value="1"/>
</dbReference>
<keyword evidence="4" id="KW-0547">Nucleotide-binding</keyword>
<dbReference type="Gene3D" id="3.30.450.40">
    <property type="match status" value="1"/>
</dbReference>
<dbReference type="InterPro" id="IPR027417">
    <property type="entry name" value="P-loop_NTPase"/>
</dbReference>
<accession>A0ABX7PTP2</accession>
<dbReference type="Pfam" id="PF01590">
    <property type="entry name" value="GAF"/>
    <property type="match status" value="1"/>
</dbReference>
<dbReference type="SUPFAM" id="SSF52540">
    <property type="entry name" value="P-loop containing nucleoside triphosphate hydrolases"/>
    <property type="match status" value="1"/>
</dbReference>
<dbReference type="PANTHER" id="PTHR32071">
    <property type="entry name" value="TRANSCRIPTIONAL REGULATORY PROTEIN"/>
    <property type="match status" value="1"/>
</dbReference>
<dbReference type="InterPro" id="IPR058031">
    <property type="entry name" value="AAA_lid_NorR"/>
</dbReference>
<keyword evidence="9 12" id="KW-0010">Activator</keyword>
<evidence type="ECO:0000256" key="8">
    <source>
        <dbReference type="ARBA" id="ARBA00023125"/>
    </source>
</evidence>
<comment type="subunit">
    <text evidence="2 12">Interacts with sigma-54.</text>
</comment>
<dbReference type="SMART" id="SM00065">
    <property type="entry name" value="GAF"/>
    <property type="match status" value="1"/>
</dbReference>
<comment type="function">
    <text evidence="1 12">Required for activation of most nif operons, which are directly involved in nitrogen fixation.</text>
</comment>
<keyword evidence="5" id="KW-0067">ATP-binding</keyword>
<dbReference type="Gene3D" id="1.10.8.60">
    <property type="match status" value="1"/>
</dbReference>
<dbReference type="RefSeq" id="WP_206845414.1">
    <property type="nucleotide sequence ID" value="NZ_CP065956.1"/>
</dbReference>
<dbReference type="SUPFAM" id="SSF55781">
    <property type="entry name" value="GAF domain-like"/>
    <property type="match status" value="1"/>
</dbReference>
<evidence type="ECO:0000256" key="12">
    <source>
        <dbReference type="RuleBase" id="RU368029"/>
    </source>
</evidence>
<dbReference type="SUPFAM" id="SSF46689">
    <property type="entry name" value="Homeodomain-like"/>
    <property type="match status" value="1"/>
</dbReference>
<dbReference type="Pfam" id="PF00158">
    <property type="entry name" value="Sigma54_activat"/>
    <property type="match status" value="1"/>
</dbReference>
<dbReference type="PROSITE" id="PS50045">
    <property type="entry name" value="SIGMA54_INTERACT_4"/>
    <property type="match status" value="1"/>
</dbReference>
<dbReference type="Proteomes" id="UP000663088">
    <property type="component" value="Chromosome"/>
</dbReference>
<dbReference type="InterPro" id="IPR010113">
    <property type="entry name" value="Nif-specific_regulatory_prot"/>
</dbReference>
<protein>
    <recommendedName>
        <fullName evidence="3 12">Nif-specific regulatory protein</fullName>
    </recommendedName>
</protein>
<dbReference type="Gene3D" id="1.10.10.60">
    <property type="entry name" value="Homeodomain-like"/>
    <property type="match status" value="1"/>
</dbReference>
<keyword evidence="15" id="KW-1185">Reference proteome</keyword>
<dbReference type="InterPro" id="IPR025944">
    <property type="entry name" value="Sigma_54_int_dom_CS"/>
</dbReference>
<evidence type="ECO:0000256" key="1">
    <source>
        <dbReference type="ARBA" id="ARBA00002167"/>
    </source>
</evidence>
<proteinExistence type="predicted"/>
<dbReference type="PROSITE" id="PS00675">
    <property type="entry name" value="SIGMA54_INTERACT_1"/>
    <property type="match status" value="1"/>
</dbReference>
<dbReference type="InterPro" id="IPR003018">
    <property type="entry name" value="GAF"/>
</dbReference>
<evidence type="ECO:0000313" key="15">
    <source>
        <dbReference type="Proteomes" id="UP000663088"/>
    </source>
</evidence>
<dbReference type="Pfam" id="PF25601">
    <property type="entry name" value="AAA_lid_14"/>
    <property type="match status" value="1"/>
</dbReference>
<dbReference type="CDD" id="cd00009">
    <property type="entry name" value="AAA"/>
    <property type="match status" value="1"/>
</dbReference>
<dbReference type="EMBL" id="CP065956">
    <property type="protein sequence ID" value="QSR86344.1"/>
    <property type="molecule type" value="Genomic_DNA"/>
</dbReference>
<reference evidence="14 15" key="1">
    <citation type="submission" date="2020-12" db="EMBL/GenBank/DDBJ databases">
        <authorList>
            <person name="Awala S.I."/>
            <person name="Gwak J.-H."/>
            <person name="Kim S.-J."/>
            <person name="Rhee S.-K."/>
        </authorList>
    </citation>
    <scope>NUCLEOTIDE SEQUENCE [LARGE SCALE GENOMIC DNA]</scope>
    <source>
        <strain evidence="14 15">IT5</strain>
    </source>
</reference>
<keyword evidence="10 12" id="KW-0804">Transcription</keyword>
<dbReference type="PRINTS" id="PR01590">
    <property type="entry name" value="HTHFIS"/>
</dbReference>
<dbReference type="InterPro" id="IPR029016">
    <property type="entry name" value="GAF-like_dom_sf"/>
</dbReference>